<dbReference type="InterPro" id="IPR011055">
    <property type="entry name" value="Dup_hybrid_motif"/>
</dbReference>
<accession>A0A5C6RRD1</accession>
<dbReference type="OrthoDB" id="9810477at2"/>
<comment type="subcellular location">
    <subcellularLocation>
        <location evidence="2">Cell envelope</location>
    </subcellularLocation>
</comment>
<dbReference type="AlphaFoldDB" id="A0A5C6RRD1"/>
<name>A0A5C6RRD1_9FLAO</name>
<dbReference type="GO" id="GO:0006508">
    <property type="term" value="P:proteolysis"/>
    <property type="evidence" value="ECO:0007669"/>
    <property type="project" value="UniProtKB-KW"/>
</dbReference>
<reference evidence="10 11" key="1">
    <citation type="submission" date="2019-08" db="EMBL/GenBank/DDBJ databases">
        <title>Genome of Vicingus serpentipes NCIMB 15042.</title>
        <authorList>
            <person name="Bowman J.P."/>
        </authorList>
    </citation>
    <scope>NUCLEOTIDE SEQUENCE [LARGE SCALE GENOMIC DNA]</scope>
    <source>
        <strain evidence="10 11">NCIMB 15042</strain>
    </source>
</reference>
<dbReference type="InterPro" id="IPR016047">
    <property type="entry name" value="M23ase_b-sheet_dom"/>
</dbReference>
<keyword evidence="5" id="KW-0378">Hydrolase</keyword>
<comment type="cofactor">
    <cofactor evidence="1">
        <name>Zn(2+)</name>
        <dbReference type="ChEBI" id="CHEBI:29105"/>
    </cofactor>
</comment>
<evidence type="ECO:0000256" key="3">
    <source>
        <dbReference type="ARBA" id="ARBA00022670"/>
    </source>
</evidence>
<keyword evidence="6" id="KW-0862">Zinc</keyword>
<dbReference type="PANTHER" id="PTHR21666">
    <property type="entry name" value="PEPTIDASE-RELATED"/>
    <property type="match status" value="1"/>
</dbReference>
<keyword evidence="11" id="KW-1185">Reference proteome</keyword>
<dbReference type="Pfam" id="PF01551">
    <property type="entry name" value="Peptidase_M23"/>
    <property type="match status" value="1"/>
</dbReference>
<evidence type="ECO:0000256" key="2">
    <source>
        <dbReference type="ARBA" id="ARBA00004196"/>
    </source>
</evidence>
<protein>
    <submittedName>
        <fullName evidence="10">Peptidoglycan DD-metalloendopeptidase family protein</fullName>
    </submittedName>
</protein>
<sequence length="418" mass="47469">MKMGKKIAAVVFVLILLIGGCRIYFNDYYYDLETEEDLISLEDTIPEPTFEYGIQTDSFTVHKGVIQPNEFLANILLKYKIPYPEIDKLVKESEGVFNVKSLHVGKNYTVMCSNDSLGKAQCFIYEPNAVEYVVFDMRDSLRIYKERREITTEIHTTSGVITSSLYKTLQDAKVSPVLAIEMANVYAWSIDFYRIQENDWFKVIYEEKFVDGKSIGIGKVLAAEFNHSGKNYNAYYFEQDNVGDYFDSKANSLRRAFLKSPLEFGRLTSGFTMKRFHPVQKRNKPHLGTDYAAPKGTPILATGNGVVIASAHSVYNGNYVKIKHNSTYTTQYLHMSKRAAKVGQSIKQGDVIGYVGSTGLATGPHVCYRFWKNGQQVNHLNEDFPPSEPIKPAYKAPFELKKAEFDKQLQKVKVKGLD</sequence>
<dbReference type="GO" id="GO:0046872">
    <property type="term" value="F:metal ion binding"/>
    <property type="evidence" value="ECO:0007669"/>
    <property type="project" value="UniProtKB-KW"/>
</dbReference>
<dbReference type="GO" id="GO:0030313">
    <property type="term" value="C:cell envelope"/>
    <property type="evidence" value="ECO:0007669"/>
    <property type="project" value="UniProtKB-SubCell"/>
</dbReference>
<evidence type="ECO:0000256" key="1">
    <source>
        <dbReference type="ARBA" id="ARBA00001947"/>
    </source>
</evidence>
<dbReference type="CDD" id="cd12797">
    <property type="entry name" value="M23_peptidase"/>
    <property type="match status" value="1"/>
</dbReference>
<gene>
    <name evidence="10" type="ORF">FRY74_10200</name>
</gene>
<evidence type="ECO:0000259" key="9">
    <source>
        <dbReference type="Pfam" id="PF19425"/>
    </source>
</evidence>
<dbReference type="GO" id="GO:0004222">
    <property type="term" value="F:metalloendopeptidase activity"/>
    <property type="evidence" value="ECO:0007669"/>
    <property type="project" value="TreeGrafter"/>
</dbReference>
<keyword evidence="7" id="KW-0482">Metalloprotease</keyword>
<dbReference type="SUPFAM" id="SSF51261">
    <property type="entry name" value="Duplicated hybrid motif"/>
    <property type="match status" value="1"/>
</dbReference>
<dbReference type="InterPro" id="IPR045834">
    <property type="entry name" value="Csd3_N2"/>
</dbReference>
<proteinExistence type="predicted"/>
<dbReference type="InterPro" id="IPR050570">
    <property type="entry name" value="Cell_wall_metabolism_enzyme"/>
</dbReference>
<organism evidence="10 11">
    <name type="scientific">Vicingus serpentipes</name>
    <dbReference type="NCBI Taxonomy" id="1926625"/>
    <lineage>
        <taxon>Bacteria</taxon>
        <taxon>Pseudomonadati</taxon>
        <taxon>Bacteroidota</taxon>
        <taxon>Flavobacteriia</taxon>
        <taxon>Flavobacteriales</taxon>
        <taxon>Vicingaceae</taxon>
        <taxon>Vicingus</taxon>
    </lineage>
</organism>
<evidence type="ECO:0000313" key="11">
    <source>
        <dbReference type="Proteomes" id="UP000321721"/>
    </source>
</evidence>
<dbReference type="EMBL" id="VOOS01000004">
    <property type="protein sequence ID" value="TXB64813.1"/>
    <property type="molecule type" value="Genomic_DNA"/>
</dbReference>
<dbReference type="Pfam" id="PF19425">
    <property type="entry name" value="Csd3_N2"/>
    <property type="match status" value="1"/>
</dbReference>
<evidence type="ECO:0000256" key="7">
    <source>
        <dbReference type="ARBA" id="ARBA00023049"/>
    </source>
</evidence>
<dbReference type="Gene3D" id="3.10.450.350">
    <property type="match status" value="1"/>
</dbReference>
<keyword evidence="4" id="KW-0479">Metal-binding</keyword>
<evidence type="ECO:0000256" key="5">
    <source>
        <dbReference type="ARBA" id="ARBA00022801"/>
    </source>
</evidence>
<feature type="domain" description="Csd3-like second N-terminal" evidence="9">
    <location>
        <begin position="157"/>
        <end position="263"/>
    </location>
</feature>
<evidence type="ECO:0000313" key="10">
    <source>
        <dbReference type="EMBL" id="TXB64813.1"/>
    </source>
</evidence>
<keyword evidence="3" id="KW-0645">Protease</keyword>
<evidence type="ECO:0000256" key="4">
    <source>
        <dbReference type="ARBA" id="ARBA00022723"/>
    </source>
</evidence>
<comment type="caution">
    <text evidence="10">The sequence shown here is derived from an EMBL/GenBank/DDBJ whole genome shotgun (WGS) entry which is preliminary data.</text>
</comment>
<feature type="domain" description="M23ase beta-sheet core" evidence="8">
    <location>
        <begin position="285"/>
        <end position="378"/>
    </location>
</feature>
<dbReference type="PANTHER" id="PTHR21666:SF288">
    <property type="entry name" value="CELL DIVISION PROTEIN YTFB"/>
    <property type="match status" value="1"/>
</dbReference>
<evidence type="ECO:0000256" key="6">
    <source>
        <dbReference type="ARBA" id="ARBA00022833"/>
    </source>
</evidence>
<evidence type="ECO:0000259" key="8">
    <source>
        <dbReference type="Pfam" id="PF01551"/>
    </source>
</evidence>
<dbReference type="Gene3D" id="2.70.70.10">
    <property type="entry name" value="Glucose Permease (Domain IIA)"/>
    <property type="match status" value="1"/>
</dbReference>
<dbReference type="PROSITE" id="PS51257">
    <property type="entry name" value="PROKAR_LIPOPROTEIN"/>
    <property type="match status" value="1"/>
</dbReference>
<dbReference type="Proteomes" id="UP000321721">
    <property type="component" value="Unassembled WGS sequence"/>
</dbReference>